<name>A0ABY2BKC7_9ACTN</name>
<evidence type="ECO:0000313" key="2">
    <source>
        <dbReference type="EMBL" id="TCO20876.1"/>
    </source>
</evidence>
<accession>A0ABY2BKC7</accession>
<dbReference type="Proteomes" id="UP000295818">
    <property type="component" value="Unassembled WGS sequence"/>
</dbReference>
<sequence>MSAGRPVPPNSNEYLWVAGVVRSVQKLSGTASRWNGELYEETRSDAGGSAMDDGGMTVNVDRVLKPVAQAYTAGRPLTEDELVNARDAVLTVVHEAKHLSNTLGDDTAPGATPVYSPDTLALEEGLTETWAHENVDDVIQDIGMDRAQPGLLSAESIDSYPAYTAATDELIRGAAEVSGLPQSQVREGLEQADRTDRWAAVADMVIDERLGDVMPAQHREVVRTQLVQAMRPHLADVAAAQGSELQSDVAKSIAGHQSAGRAVTALSTSTAGIENHYRDWHRDQAIKQAAPDPEVGHLRKFLGGQTPPDASFRASGGDGAVPDNVRQLNSRRGQGQSLE</sequence>
<organism evidence="2 3">
    <name type="scientific">Kribbella orskensis</name>
    <dbReference type="NCBI Taxonomy" id="2512216"/>
    <lineage>
        <taxon>Bacteria</taxon>
        <taxon>Bacillati</taxon>
        <taxon>Actinomycetota</taxon>
        <taxon>Actinomycetes</taxon>
        <taxon>Propionibacteriales</taxon>
        <taxon>Kribbellaceae</taxon>
        <taxon>Kribbella</taxon>
    </lineage>
</organism>
<proteinExistence type="predicted"/>
<reference evidence="2 3" key="1">
    <citation type="journal article" date="2015" name="Stand. Genomic Sci.">
        <title>Genomic Encyclopedia of Bacterial and Archaeal Type Strains, Phase III: the genomes of soil and plant-associated and newly described type strains.</title>
        <authorList>
            <person name="Whitman W.B."/>
            <person name="Woyke T."/>
            <person name="Klenk H.P."/>
            <person name="Zhou Y."/>
            <person name="Lilburn T.G."/>
            <person name="Beck B.J."/>
            <person name="De Vos P."/>
            <person name="Vandamme P."/>
            <person name="Eisen J.A."/>
            <person name="Garrity G."/>
            <person name="Hugenholtz P."/>
            <person name="Kyrpides N.C."/>
        </authorList>
    </citation>
    <scope>NUCLEOTIDE SEQUENCE [LARGE SCALE GENOMIC DNA]</scope>
    <source>
        <strain evidence="2 3">VKM Ac-2538</strain>
    </source>
</reference>
<feature type="compositionally biased region" description="Polar residues" evidence="1">
    <location>
        <begin position="326"/>
        <end position="339"/>
    </location>
</feature>
<gene>
    <name evidence="2" type="ORF">EV644_10890</name>
</gene>
<comment type="caution">
    <text evidence="2">The sequence shown here is derived from an EMBL/GenBank/DDBJ whole genome shotgun (WGS) entry which is preliminary data.</text>
</comment>
<feature type="region of interest" description="Disordered" evidence="1">
    <location>
        <begin position="297"/>
        <end position="339"/>
    </location>
</feature>
<evidence type="ECO:0000256" key="1">
    <source>
        <dbReference type="SAM" id="MobiDB-lite"/>
    </source>
</evidence>
<keyword evidence="3" id="KW-1185">Reference proteome</keyword>
<evidence type="ECO:0000313" key="3">
    <source>
        <dbReference type="Proteomes" id="UP000295818"/>
    </source>
</evidence>
<dbReference type="RefSeq" id="WP_132190646.1">
    <property type="nucleotide sequence ID" value="NZ_SLWM01000008.1"/>
</dbReference>
<protein>
    <submittedName>
        <fullName evidence="2">Uncharacterized protein</fullName>
    </submittedName>
</protein>
<dbReference type="EMBL" id="SLWM01000008">
    <property type="protein sequence ID" value="TCO20876.1"/>
    <property type="molecule type" value="Genomic_DNA"/>
</dbReference>